<gene>
    <name evidence="2" type="ORF">P691DRAFT_765184</name>
</gene>
<evidence type="ECO:0000313" key="3">
    <source>
        <dbReference type="Proteomes" id="UP000807342"/>
    </source>
</evidence>
<feature type="transmembrane region" description="Helical" evidence="1">
    <location>
        <begin position="7"/>
        <end position="27"/>
    </location>
</feature>
<name>A0A9P6BW44_9AGAR</name>
<dbReference type="EMBL" id="MU151625">
    <property type="protein sequence ID" value="KAF9442476.1"/>
    <property type="molecule type" value="Genomic_DNA"/>
</dbReference>
<sequence length="52" mass="5608">MFRLGIEAVVVAIVSLTVGLGVLYQLILCASASITQCSQLCKYKDDLNMLSD</sequence>
<dbReference type="AlphaFoldDB" id="A0A9P6BW44"/>
<keyword evidence="1" id="KW-0472">Membrane</keyword>
<accession>A0A9P6BW44</accession>
<keyword evidence="3" id="KW-1185">Reference proteome</keyword>
<evidence type="ECO:0000313" key="2">
    <source>
        <dbReference type="EMBL" id="KAF9442476.1"/>
    </source>
</evidence>
<protein>
    <submittedName>
        <fullName evidence="2">Uncharacterized protein</fullName>
    </submittedName>
</protein>
<dbReference type="Proteomes" id="UP000807342">
    <property type="component" value="Unassembled WGS sequence"/>
</dbReference>
<proteinExistence type="predicted"/>
<keyword evidence="1" id="KW-0812">Transmembrane</keyword>
<evidence type="ECO:0000256" key="1">
    <source>
        <dbReference type="SAM" id="Phobius"/>
    </source>
</evidence>
<keyword evidence="1" id="KW-1133">Transmembrane helix</keyword>
<organism evidence="2 3">
    <name type="scientific">Macrolepiota fuliginosa MF-IS2</name>
    <dbReference type="NCBI Taxonomy" id="1400762"/>
    <lineage>
        <taxon>Eukaryota</taxon>
        <taxon>Fungi</taxon>
        <taxon>Dikarya</taxon>
        <taxon>Basidiomycota</taxon>
        <taxon>Agaricomycotina</taxon>
        <taxon>Agaricomycetes</taxon>
        <taxon>Agaricomycetidae</taxon>
        <taxon>Agaricales</taxon>
        <taxon>Agaricineae</taxon>
        <taxon>Agaricaceae</taxon>
        <taxon>Macrolepiota</taxon>
    </lineage>
</organism>
<comment type="caution">
    <text evidence="2">The sequence shown here is derived from an EMBL/GenBank/DDBJ whole genome shotgun (WGS) entry which is preliminary data.</text>
</comment>
<reference evidence="2" key="1">
    <citation type="submission" date="2020-11" db="EMBL/GenBank/DDBJ databases">
        <authorList>
            <consortium name="DOE Joint Genome Institute"/>
            <person name="Ahrendt S."/>
            <person name="Riley R."/>
            <person name="Andreopoulos W."/>
            <person name="Labutti K."/>
            <person name="Pangilinan J."/>
            <person name="Ruiz-Duenas F.J."/>
            <person name="Barrasa J.M."/>
            <person name="Sanchez-Garcia M."/>
            <person name="Camarero S."/>
            <person name="Miyauchi S."/>
            <person name="Serrano A."/>
            <person name="Linde D."/>
            <person name="Babiker R."/>
            <person name="Drula E."/>
            <person name="Ayuso-Fernandez I."/>
            <person name="Pacheco R."/>
            <person name="Padilla G."/>
            <person name="Ferreira P."/>
            <person name="Barriuso J."/>
            <person name="Kellner H."/>
            <person name="Castanera R."/>
            <person name="Alfaro M."/>
            <person name="Ramirez L."/>
            <person name="Pisabarro A.G."/>
            <person name="Kuo A."/>
            <person name="Tritt A."/>
            <person name="Lipzen A."/>
            <person name="He G."/>
            <person name="Yan M."/>
            <person name="Ng V."/>
            <person name="Cullen D."/>
            <person name="Martin F."/>
            <person name="Rosso M.-N."/>
            <person name="Henrissat B."/>
            <person name="Hibbett D."/>
            <person name="Martinez A.T."/>
            <person name="Grigoriev I.V."/>
        </authorList>
    </citation>
    <scope>NUCLEOTIDE SEQUENCE</scope>
    <source>
        <strain evidence="2">MF-IS2</strain>
    </source>
</reference>